<dbReference type="NCBIfam" id="NF008168">
    <property type="entry name" value="PRK10917.2-2"/>
    <property type="match status" value="1"/>
</dbReference>
<evidence type="ECO:0000256" key="13">
    <source>
        <dbReference type="ARBA" id="ARBA00034808"/>
    </source>
</evidence>
<dbReference type="PROSITE" id="PS51192">
    <property type="entry name" value="HELICASE_ATP_BIND_1"/>
    <property type="match status" value="1"/>
</dbReference>
<dbReference type="CDD" id="cd18811">
    <property type="entry name" value="SF2_C_RecG"/>
    <property type="match status" value="1"/>
</dbReference>
<dbReference type="InterPro" id="IPR047112">
    <property type="entry name" value="RecG/Mfd"/>
</dbReference>
<dbReference type="InterPro" id="IPR033454">
    <property type="entry name" value="RecG_wedge"/>
</dbReference>
<sequence>MEMKSLQDPVAALKGVGPKRAADLATLGIDTVEDLLTYYPSRYDDVTPADLDNVQDRQRITTQGTVVSEPLLSHFGYRRSRLSFRLQVGPRVIMVTFFNQAYLAKRVALGQTVTVMGKWDAQRAQVTANKFLAAGAQDSGDSGAIYPVNKHIRQATLRGLIRQAFDEYQNVIPTLLPAPLRQHYRLLDRRTMIKALHFPENVGQAKAARRTAAYEEFFLFQLRLQAIRQARRHADGNPILYHNDELKNFIAGIGFELTGAQKRVVNEICRDLRAPYQMNRLLQGDVGSGKTIVAAIAIYATITAGYQAALMAPTEILAAQHAEKLARTFAGTHVHVGLLTGSLTAKQHRELVGAIKRGEINLVIGTHALIQDDVEYANLGLVITDEQHRFGVNQRQLLREKGDQPDVLAMTATPIPRTLAITAYGEMDVSVIDELPAGRKPIETCWLKLNQQSEALHFLRDQLAGGAQVYIVSPLIEESAALDVQNATDLYNELAEYFQPRYQVGLLHGRLSAEEKDRVMHKFQQGEYQLLVSTTVIEVGVDNPNATVMMVYNADRFGLAQLHQLRGRVGRGDRQSYCLLLADPKTDEGQERMKTMVETNDGFVVAQRDLELRGSGDVLGNKQSGMPEFKVGDPVGDLKMLQIARQDATDLLRTPHWDEQDDNQPLVLYLQRHQLETHFD</sequence>
<dbReference type="Gene3D" id="3.40.50.300">
    <property type="entry name" value="P-loop containing nucleotide triphosphate hydrolases"/>
    <property type="match status" value="2"/>
</dbReference>
<evidence type="ECO:0000259" key="16">
    <source>
        <dbReference type="PROSITE" id="PS51192"/>
    </source>
</evidence>
<dbReference type="InterPro" id="IPR011545">
    <property type="entry name" value="DEAD/DEAH_box_helicase_dom"/>
</dbReference>
<evidence type="ECO:0000256" key="4">
    <source>
        <dbReference type="ARBA" id="ARBA00022763"/>
    </source>
</evidence>
<accession>A0ABR5P1N9</accession>
<dbReference type="PANTHER" id="PTHR47964">
    <property type="entry name" value="ATP-DEPENDENT DNA HELICASE HOMOLOG RECG, CHLOROPLASTIC"/>
    <property type="match status" value="1"/>
</dbReference>
<reference evidence="18 19" key="1">
    <citation type="journal article" date="2015" name="Genome Announc.">
        <title>Expanding the biotechnology potential of lactobacilli through comparative genomics of 213 strains and associated genera.</title>
        <authorList>
            <person name="Sun Z."/>
            <person name="Harris H.M."/>
            <person name="McCann A."/>
            <person name="Guo C."/>
            <person name="Argimon S."/>
            <person name="Zhang W."/>
            <person name="Yang X."/>
            <person name="Jeffery I.B."/>
            <person name="Cooney J.C."/>
            <person name="Kagawa T.F."/>
            <person name="Liu W."/>
            <person name="Song Y."/>
            <person name="Salvetti E."/>
            <person name="Wrobel A."/>
            <person name="Rasinkangas P."/>
            <person name="Parkhill J."/>
            <person name="Rea M.C."/>
            <person name="O'Sullivan O."/>
            <person name="Ritari J."/>
            <person name="Douillard F.P."/>
            <person name="Paul Ross R."/>
            <person name="Yang R."/>
            <person name="Briner A.E."/>
            <person name="Felis G.E."/>
            <person name="de Vos W.M."/>
            <person name="Barrangou R."/>
            <person name="Klaenhammer T.R."/>
            <person name="Caufield P.W."/>
            <person name="Cui Y."/>
            <person name="Zhang H."/>
            <person name="O'Toole P.W."/>
        </authorList>
    </citation>
    <scope>NUCLEOTIDE SEQUENCE [LARGE SCALE GENOMIC DNA]</scope>
    <source>
        <strain evidence="18 19">DSM 16041</strain>
    </source>
</reference>
<evidence type="ECO:0000256" key="11">
    <source>
        <dbReference type="ARBA" id="ARBA00023235"/>
    </source>
</evidence>
<evidence type="ECO:0000259" key="17">
    <source>
        <dbReference type="PROSITE" id="PS51194"/>
    </source>
</evidence>
<keyword evidence="19" id="KW-1185">Reference proteome</keyword>
<dbReference type="CDD" id="cd04488">
    <property type="entry name" value="RecG_wedge_OBF"/>
    <property type="match status" value="1"/>
</dbReference>
<dbReference type="NCBIfam" id="TIGR00643">
    <property type="entry name" value="recG"/>
    <property type="match status" value="1"/>
</dbReference>
<dbReference type="InterPro" id="IPR014001">
    <property type="entry name" value="Helicase_ATP-bd"/>
</dbReference>
<keyword evidence="7 15" id="KW-0067">ATP-binding</keyword>
<dbReference type="Proteomes" id="UP000051883">
    <property type="component" value="Unassembled WGS sequence"/>
</dbReference>
<dbReference type="EMBL" id="AZDK01000004">
    <property type="protein sequence ID" value="KRK60391.1"/>
    <property type="molecule type" value="Genomic_DNA"/>
</dbReference>
<evidence type="ECO:0000256" key="8">
    <source>
        <dbReference type="ARBA" id="ARBA00023125"/>
    </source>
</evidence>
<proteinExistence type="inferred from homology"/>
<evidence type="ECO:0000256" key="9">
    <source>
        <dbReference type="ARBA" id="ARBA00023172"/>
    </source>
</evidence>
<evidence type="ECO:0000256" key="14">
    <source>
        <dbReference type="ARBA" id="ARBA00048988"/>
    </source>
</evidence>
<feature type="domain" description="Helicase C-terminal" evidence="17">
    <location>
        <begin position="451"/>
        <end position="616"/>
    </location>
</feature>
<evidence type="ECO:0000256" key="12">
    <source>
        <dbReference type="ARBA" id="ARBA00034617"/>
    </source>
</evidence>
<protein>
    <recommendedName>
        <fullName evidence="2 15">ATP-dependent DNA helicase RecG</fullName>
        <ecNumber evidence="13 15">5.6.2.4</ecNumber>
    </recommendedName>
</protein>
<evidence type="ECO:0000256" key="5">
    <source>
        <dbReference type="ARBA" id="ARBA00022801"/>
    </source>
</evidence>
<evidence type="ECO:0000256" key="6">
    <source>
        <dbReference type="ARBA" id="ARBA00022806"/>
    </source>
</evidence>
<dbReference type="Pfam" id="PF19833">
    <property type="entry name" value="RecG_dom3_C"/>
    <property type="match status" value="1"/>
</dbReference>
<dbReference type="Gene3D" id="2.40.50.140">
    <property type="entry name" value="Nucleic acid-binding proteins"/>
    <property type="match status" value="1"/>
</dbReference>
<dbReference type="NCBIfam" id="NF008165">
    <property type="entry name" value="PRK10917.1-3"/>
    <property type="match status" value="1"/>
</dbReference>
<dbReference type="InterPro" id="IPR027417">
    <property type="entry name" value="P-loop_NTPase"/>
</dbReference>
<dbReference type="SMART" id="SM00490">
    <property type="entry name" value="HELICc"/>
    <property type="match status" value="1"/>
</dbReference>
<dbReference type="Pfam" id="PF17191">
    <property type="entry name" value="RecG_wedge"/>
    <property type="match status" value="1"/>
</dbReference>
<comment type="function">
    <text evidence="15">Plays a critical role in recombination and DNA repair. Helps process Holliday junction intermediates to mature products by catalyzing branch migration. Has replication fork regression activity, unwinds stalled or blocked replication forks to make a HJ that can be resolved. Has a DNA unwinding activity characteristic of a DNA helicase with 3'-5' polarity.</text>
</comment>
<keyword evidence="9 15" id="KW-0233">DNA recombination</keyword>
<feature type="domain" description="Helicase ATP-binding" evidence="16">
    <location>
        <begin position="271"/>
        <end position="432"/>
    </location>
</feature>
<keyword evidence="8" id="KW-0238">DNA-binding</keyword>
<gene>
    <name evidence="18" type="ORF">FC31_GL001455</name>
</gene>
<dbReference type="SUPFAM" id="SSF52540">
    <property type="entry name" value="P-loop containing nucleoside triphosphate hydrolases"/>
    <property type="match status" value="2"/>
</dbReference>
<dbReference type="SUPFAM" id="SSF50249">
    <property type="entry name" value="Nucleic acid-binding proteins"/>
    <property type="match status" value="1"/>
</dbReference>
<comment type="similarity">
    <text evidence="1 15">Belongs to the helicase family. RecG subfamily.</text>
</comment>
<dbReference type="Pfam" id="PF00271">
    <property type="entry name" value="Helicase_C"/>
    <property type="match status" value="1"/>
</dbReference>
<dbReference type="SMART" id="SM00487">
    <property type="entry name" value="DEXDc"/>
    <property type="match status" value="1"/>
</dbReference>
<evidence type="ECO:0000313" key="19">
    <source>
        <dbReference type="Proteomes" id="UP000051883"/>
    </source>
</evidence>
<evidence type="ECO:0000256" key="7">
    <source>
        <dbReference type="ARBA" id="ARBA00022840"/>
    </source>
</evidence>
<dbReference type="InterPro" id="IPR012340">
    <property type="entry name" value="NA-bd_OB-fold"/>
</dbReference>
<dbReference type="CDD" id="cd17992">
    <property type="entry name" value="DEXHc_RecG"/>
    <property type="match status" value="1"/>
</dbReference>
<evidence type="ECO:0000256" key="10">
    <source>
        <dbReference type="ARBA" id="ARBA00023204"/>
    </source>
</evidence>
<dbReference type="InterPro" id="IPR001650">
    <property type="entry name" value="Helicase_C-like"/>
</dbReference>
<evidence type="ECO:0000256" key="15">
    <source>
        <dbReference type="RuleBase" id="RU363016"/>
    </source>
</evidence>
<dbReference type="EC" id="5.6.2.4" evidence="13 15"/>
<dbReference type="Pfam" id="PF00270">
    <property type="entry name" value="DEAD"/>
    <property type="match status" value="1"/>
</dbReference>
<comment type="catalytic activity">
    <reaction evidence="12 15">
        <text>Couples ATP hydrolysis with the unwinding of duplex DNA by translocating in the 3'-5' direction.</text>
        <dbReference type="EC" id="5.6.2.4"/>
    </reaction>
</comment>
<evidence type="ECO:0000256" key="3">
    <source>
        <dbReference type="ARBA" id="ARBA00022741"/>
    </source>
</evidence>
<dbReference type="InterPro" id="IPR045562">
    <property type="entry name" value="RecG_dom3_C"/>
</dbReference>
<dbReference type="Gene3D" id="1.10.150.20">
    <property type="entry name" value="5' to 3' exonuclease, C-terminal subdomain"/>
    <property type="match status" value="1"/>
</dbReference>
<evidence type="ECO:0000313" key="18">
    <source>
        <dbReference type="EMBL" id="KRK60391.1"/>
    </source>
</evidence>
<organism evidence="18 19">
    <name type="scientific">Limosilactobacillus antri DSM 16041</name>
    <dbReference type="NCBI Taxonomy" id="525309"/>
    <lineage>
        <taxon>Bacteria</taxon>
        <taxon>Bacillati</taxon>
        <taxon>Bacillota</taxon>
        <taxon>Bacilli</taxon>
        <taxon>Lactobacillales</taxon>
        <taxon>Lactobacillaceae</taxon>
        <taxon>Limosilactobacillus</taxon>
    </lineage>
</organism>
<dbReference type="GO" id="GO:0004386">
    <property type="term" value="F:helicase activity"/>
    <property type="evidence" value="ECO:0007669"/>
    <property type="project" value="UniProtKB-KW"/>
</dbReference>
<keyword evidence="6 15" id="KW-0347">Helicase</keyword>
<evidence type="ECO:0000256" key="2">
    <source>
        <dbReference type="ARBA" id="ARBA00017846"/>
    </source>
</evidence>
<dbReference type="InterPro" id="IPR004609">
    <property type="entry name" value="ATP-dep_DNA_helicase_RecG"/>
</dbReference>
<keyword evidence="5 15" id="KW-0378">Hydrolase</keyword>
<keyword evidence="3 15" id="KW-0547">Nucleotide-binding</keyword>
<evidence type="ECO:0000256" key="1">
    <source>
        <dbReference type="ARBA" id="ARBA00007504"/>
    </source>
</evidence>
<comment type="caution">
    <text evidence="18">The sequence shown here is derived from an EMBL/GenBank/DDBJ whole genome shotgun (WGS) entry which is preliminary data.</text>
</comment>
<keyword evidence="4 15" id="KW-0227">DNA damage</keyword>
<keyword evidence="10 15" id="KW-0234">DNA repair</keyword>
<dbReference type="PANTHER" id="PTHR47964:SF1">
    <property type="entry name" value="ATP-DEPENDENT DNA HELICASE HOMOLOG RECG, CHLOROPLASTIC"/>
    <property type="match status" value="1"/>
</dbReference>
<comment type="catalytic activity">
    <reaction evidence="14 15">
        <text>ATP + H2O = ADP + phosphate + H(+)</text>
        <dbReference type="Rhea" id="RHEA:13065"/>
        <dbReference type="ChEBI" id="CHEBI:15377"/>
        <dbReference type="ChEBI" id="CHEBI:15378"/>
        <dbReference type="ChEBI" id="CHEBI:30616"/>
        <dbReference type="ChEBI" id="CHEBI:43474"/>
        <dbReference type="ChEBI" id="CHEBI:456216"/>
        <dbReference type="EC" id="5.6.2.4"/>
    </reaction>
</comment>
<dbReference type="PROSITE" id="PS51194">
    <property type="entry name" value="HELICASE_CTER"/>
    <property type="match status" value="1"/>
</dbReference>
<name>A0ABR5P1N9_9LACO</name>
<keyword evidence="11" id="KW-0413">Isomerase</keyword>